<reference evidence="1 2" key="1">
    <citation type="journal article" date="2016" name="Nat. Commun.">
        <title>Extremotolerant tardigrade genome and improved radiotolerance of human cultured cells by tardigrade-unique protein.</title>
        <authorList>
            <person name="Hashimoto T."/>
            <person name="Horikawa D.D."/>
            <person name="Saito Y."/>
            <person name="Kuwahara H."/>
            <person name="Kozuka-Hata H."/>
            <person name="Shin-I T."/>
            <person name="Minakuchi Y."/>
            <person name="Ohishi K."/>
            <person name="Motoyama A."/>
            <person name="Aizu T."/>
            <person name="Enomoto A."/>
            <person name="Kondo K."/>
            <person name="Tanaka S."/>
            <person name="Hara Y."/>
            <person name="Koshikawa S."/>
            <person name="Sagara H."/>
            <person name="Miura T."/>
            <person name="Yokobori S."/>
            <person name="Miyagawa K."/>
            <person name="Suzuki Y."/>
            <person name="Kubo T."/>
            <person name="Oyama M."/>
            <person name="Kohara Y."/>
            <person name="Fujiyama A."/>
            <person name="Arakawa K."/>
            <person name="Katayama T."/>
            <person name="Toyoda A."/>
            <person name="Kunieda T."/>
        </authorList>
    </citation>
    <scope>NUCLEOTIDE SEQUENCE [LARGE SCALE GENOMIC DNA]</scope>
    <source>
        <strain evidence="1 2">YOKOZUNA-1</strain>
    </source>
</reference>
<organism evidence="1 2">
    <name type="scientific">Ramazzottius varieornatus</name>
    <name type="common">Water bear</name>
    <name type="synonym">Tardigrade</name>
    <dbReference type="NCBI Taxonomy" id="947166"/>
    <lineage>
        <taxon>Eukaryota</taxon>
        <taxon>Metazoa</taxon>
        <taxon>Ecdysozoa</taxon>
        <taxon>Tardigrada</taxon>
        <taxon>Eutardigrada</taxon>
        <taxon>Parachela</taxon>
        <taxon>Hypsibioidea</taxon>
        <taxon>Ramazzottiidae</taxon>
        <taxon>Ramazzottius</taxon>
    </lineage>
</organism>
<dbReference type="EMBL" id="BDGG01000015">
    <property type="protein sequence ID" value="GAV07727.1"/>
    <property type="molecule type" value="Genomic_DNA"/>
</dbReference>
<sequence length="123" mass="14401">MFQRICFSSGLVPHDSVPCEYLGWWEETCRQENADEVYSSLARTKLCPEYDLVTENVGAGTKISKIHNLQSQQRHERVEQEGLAQSYKEWKILVENFREMQERQKVLKEMMGTLQSKGNEDEN</sequence>
<protein>
    <submittedName>
        <fullName evidence="1">Uncharacterized protein</fullName>
    </submittedName>
</protein>
<evidence type="ECO:0000313" key="1">
    <source>
        <dbReference type="EMBL" id="GAV07727.1"/>
    </source>
</evidence>
<keyword evidence="2" id="KW-1185">Reference proteome</keyword>
<gene>
    <name evidence="1" type="primary">RvY_17534-1</name>
    <name evidence="1" type="synonym">RvY_17534.1</name>
    <name evidence="1" type="ORF">RvY_17534</name>
</gene>
<evidence type="ECO:0000313" key="2">
    <source>
        <dbReference type="Proteomes" id="UP000186922"/>
    </source>
</evidence>
<proteinExistence type="predicted"/>
<name>A0A1D1W2H1_RAMVA</name>
<dbReference type="AlphaFoldDB" id="A0A1D1W2H1"/>
<dbReference type="Proteomes" id="UP000186922">
    <property type="component" value="Unassembled WGS sequence"/>
</dbReference>
<accession>A0A1D1W2H1</accession>
<comment type="caution">
    <text evidence="1">The sequence shown here is derived from an EMBL/GenBank/DDBJ whole genome shotgun (WGS) entry which is preliminary data.</text>
</comment>